<proteinExistence type="predicted"/>
<gene>
    <name evidence="1" type="ORF">HD597_004651</name>
</gene>
<evidence type="ECO:0000313" key="1">
    <source>
        <dbReference type="EMBL" id="MCP2357631.1"/>
    </source>
</evidence>
<protein>
    <recommendedName>
        <fullName evidence="3">CBM-cenC domain-containing protein</fullName>
    </recommendedName>
</protein>
<dbReference type="AlphaFoldDB" id="A0A9X2GLB2"/>
<name>A0A9X2GLB2_9ACTN</name>
<dbReference type="RefSeq" id="WP_253744742.1">
    <property type="nucleotide sequence ID" value="NZ_BAABKA010000026.1"/>
</dbReference>
<evidence type="ECO:0008006" key="3">
    <source>
        <dbReference type="Google" id="ProtNLM"/>
    </source>
</evidence>
<evidence type="ECO:0000313" key="2">
    <source>
        <dbReference type="Proteomes" id="UP001139648"/>
    </source>
</evidence>
<reference evidence="1" key="1">
    <citation type="submission" date="2022-06" db="EMBL/GenBank/DDBJ databases">
        <title>Sequencing the genomes of 1000 actinobacteria strains.</title>
        <authorList>
            <person name="Klenk H.-P."/>
        </authorList>
    </citation>
    <scope>NUCLEOTIDE SEQUENCE</scope>
    <source>
        <strain evidence="1">DSM 46694</strain>
    </source>
</reference>
<accession>A0A9X2GLB2</accession>
<dbReference type="EMBL" id="JAMZEB010000002">
    <property type="protein sequence ID" value="MCP2357631.1"/>
    <property type="molecule type" value="Genomic_DNA"/>
</dbReference>
<keyword evidence="2" id="KW-1185">Reference proteome</keyword>
<sequence length="144" mass="15494">MSYLRNPSFEAPDLAPWTRMNQAGSVKAKIWGTGDARSGGAVLVMSTSQQEGSVAQDFTAAGPPASVSCFAWVRSGSQTPVRGSLALWDLGAGRSVSARFTATPEWRFVTCTMDVTGGAPKQIRVEFYLLTLNQELWVDSVNAF</sequence>
<dbReference type="Gene3D" id="2.60.120.260">
    <property type="entry name" value="Galactose-binding domain-like"/>
    <property type="match status" value="1"/>
</dbReference>
<dbReference type="Proteomes" id="UP001139648">
    <property type="component" value="Unassembled WGS sequence"/>
</dbReference>
<organism evidence="1 2">
    <name type="scientific">Nonomuraea thailandensis</name>
    <dbReference type="NCBI Taxonomy" id="1188745"/>
    <lineage>
        <taxon>Bacteria</taxon>
        <taxon>Bacillati</taxon>
        <taxon>Actinomycetota</taxon>
        <taxon>Actinomycetes</taxon>
        <taxon>Streptosporangiales</taxon>
        <taxon>Streptosporangiaceae</taxon>
        <taxon>Nonomuraea</taxon>
    </lineage>
</organism>
<comment type="caution">
    <text evidence="1">The sequence shown here is derived from an EMBL/GenBank/DDBJ whole genome shotgun (WGS) entry which is preliminary data.</text>
</comment>